<reference evidence="9" key="1">
    <citation type="submission" date="2021-03" db="EMBL/GenBank/DDBJ databases">
        <title>Chromosome level genome of the anhydrobiotic midge Polypedilum vanderplanki.</title>
        <authorList>
            <person name="Yoshida Y."/>
            <person name="Kikawada T."/>
            <person name="Gusev O."/>
        </authorList>
    </citation>
    <scope>NUCLEOTIDE SEQUENCE</scope>
    <source>
        <strain evidence="9">NIAS01</strain>
        <tissue evidence="9">Whole body or cell culture</tissue>
    </source>
</reference>
<keyword evidence="3 8" id="KW-0812">Transmembrane</keyword>
<dbReference type="PANTHER" id="PTHR42643">
    <property type="entry name" value="IONOTROPIC RECEPTOR 20A-RELATED"/>
    <property type="match status" value="1"/>
</dbReference>
<dbReference type="GO" id="GO:0005886">
    <property type="term" value="C:plasma membrane"/>
    <property type="evidence" value="ECO:0007669"/>
    <property type="project" value="UniProtKB-SubCell"/>
</dbReference>
<comment type="caution">
    <text evidence="9">The sequence shown here is derived from an EMBL/GenBank/DDBJ whole genome shotgun (WGS) entry which is preliminary data.</text>
</comment>
<keyword evidence="5 8" id="KW-0472">Membrane</keyword>
<gene>
    <name evidence="9" type="ORF">PVAND_009390</name>
</gene>
<evidence type="ECO:0000313" key="10">
    <source>
        <dbReference type="Proteomes" id="UP001107558"/>
    </source>
</evidence>
<accession>A0A9J6CD51</accession>
<evidence type="ECO:0000256" key="6">
    <source>
        <dbReference type="ARBA" id="ARBA00023170"/>
    </source>
</evidence>
<protein>
    <recommendedName>
        <fullName evidence="11">Ionotropic receptor</fullName>
    </recommendedName>
</protein>
<proteinExistence type="predicted"/>
<feature type="transmembrane region" description="Helical" evidence="8">
    <location>
        <begin position="541"/>
        <end position="560"/>
    </location>
</feature>
<keyword evidence="7" id="KW-0325">Glycoprotein</keyword>
<organism evidence="9 10">
    <name type="scientific">Polypedilum vanderplanki</name>
    <name type="common">Sleeping chironomid midge</name>
    <dbReference type="NCBI Taxonomy" id="319348"/>
    <lineage>
        <taxon>Eukaryota</taxon>
        <taxon>Metazoa</taxon>
        <taxon>Ecdysozoa</taxon>
        <taxon>Arthropoda</taxon>
        <taxon>Hexapoda</taxon>
        <taxon>Insecta</taxon>
        <taxon>Pterygota</taxon>
        <taxon>Neoptera</taxon>
        <taxon>Endopterygota</taxon>
        <taxon>Diptera</taxon>
        <taxon>Nematocera</taxon>
        <taxon>Chironomoidea</taxon>
        <taxon>Chironomidae</taxon>
        <taxon>Chironominae</taxon>
        <taxon>Polypedilum</taxon>
        <taxon>Polypedilum</taxon>
    </lineage>
</organism>
<evidence type="ECO:0000313" key="9">
    <source>
        <dbReference type="EMBL" id="KAG5679853.1"/>
    </source>
</evidence>
<evidence type="ECO:0000256" key="4">
    <source>
        <dbReference type="ARBA" id="ARBA00022989"/>
    </source>
</evidence>
<evidence type="ECO:0008006" key="11">
    <source>
        <dbReference type="Google" id="ProtNLM"/>
    </source>
</evidence>
<evidence type="ECO:0000256" key="5">
    <source>
        <dbReference type="ARBA" id="ARBA00023136"/>
    </source>
</evidence>
<sequence>MAILQVLSKYFIQGFLTFTIKIYEEITPKMKDIIDSLGKLNDEIFMIEIEIFKEVNAKDCIYHDSAFIFISKIEILNKINAVADVSSFRDPTLKFVIFCENFNHFLFIPIPLTERTFQNGHIIQHEYIITNQNNSINLMTIKYFTDKACDKPQIIKLDEFNKTTQRWQNNLTETNNGRNFHGCLISFSMEIFKDGAYLKKYSSPKESIETGGFFQGITDMASKFGNFTPNYQIAFKHTYLSNQRLIMTKSIQYKIGLSNSFEAICIFDNLKLSIAVTPTEYYSNYEKVFMPFDVTSWILFSFSFFIVFLAISIIQKKLSRKIQNLIFGVKIRNPGYNAMSGFFGISQSKLPTENCPRILLIFFLYFCLVFRTCYQGRMFDFLTSDMRKPYPENVEDLIEQKYEIYQIKNTRDAINDERAKIIKLYQIPFVASYCKNMQSTTSKSAYTIVGYIDRQIFNQYCPVKPEKMFFINTFSVHLVAFGMAQNCLLRDIVHDAFEKMFTFGLIQYLRKNENEIKYPNIPDNPVDNKKILTLDILEYGFVLYLIACAVAFCVFLIEVFRPKFKKFVKNSIALFFIIKWLRNRMKNFHA</sequence>
<dbReference type="InterPro" id="IPR052192">
    <property type="entry name" value="Insect_Ionotropic_Sensory_Rcpt"/>
</dbReference>
<evidence type="ECO:0000256" key="8">
    <source>
        <dbReference type="SAM" id="Phobius"/>
    </source>
</evidence>
<keyword evidence="2" id="KW-1003">Cell membrane</keyword>
<evidence type="ECO:0000256" key="1">
    <source>
        <dbReference type="ARBA" id="ARBA00004651"/>
    </source>
</evidence>
<dbReference type="PANTHER" id="PTHR42643:SF30">
    <property type="entry name" value="IONOTROPIC RECEPTOR 40A-RELATED"/>
    <property type="match status" value="1"/>
</dbReference>
<dbReference type="AlphaFoldDB" id="A0A9J6CD51"/>
<keyword evidence="4 8" id="KW-1133">Transmembrane helix</keyword>
<dbReference type="Gene3D" id="1.10.287.70">
    <property type="match status" value="1"/>
</dbReference>
<dbReference type="OrthoDB" id="6614738at2759"/>
<evidence type="ECO:0000256" key="3">
    <source>
        <dbReference type="ARBA" id="ARBA00022692"/>
    </source>
</evidence>
<dbReference type="Proteomes" id="UP001107558">
    <property type="component" value="Chromosome 1"/>
</dbReference>
<feature type="transmembrane region" description="Helical" evidence="8">
    <location>
        <begin position="294"/>
        <end position="314"/>
    </location>
</feature>
<comment type="subcellular location">
    <subcellularLocation>
        <location evidence="1">Cell membrane</location>
        <topology evidence="1">Multi-pass membrane protein</topology>
    </subcellularLocation>
</comment>
<dbReference type="EMBL" id="JADBJN010000001">
    <property type="protein sequence ID" value="KAG5679853.1"/>
    <property type="molecule type" value="Genomic_DNA"/>
</dbReference>
<feature type="transmembrane region" description="Helical" evidence="8">
    <location>
        <begin position="358"/>
        <end position="377"/>
    </location>
</feature>
<keyword evidence="10" id="KW-1185">Reference proteome</keyword>
<evidence type="ECO:0000256" key="2">
    <source>
        <dbReference type="ARBA" id="ARBA00022475"/>
    </source>
</evidence>
<evidence type="ECO:0000256" key="7">
    <source>
        <dbReference type="ARBA" id="ARBA00023180"/>
    </source>
</evidence>
<keyword evidence="6" id="KW-0675">Receptor</keyword>
<name>A0A9J6CD51_POLVA</name>